<reference evidence="3" key="1">
    <citation type="submission" date="2021-02" db="EMBL/GenBank/DDBJ databases">
        <authorList>
            <person name="Nowell W R."/>
        </authorList>
    </citation>
    <scope>NUCLEOTIDE SEQUENCE</scope>
</reference>
<dbReference type="PROSITE" id="PS50181">
    <property type="entry name" value="FBOX"/>
    <property type="match status" value="1"/>
</dbReference>
<dbReference type="InterPro" id="IPR001810">
    <property type="entry name" value="F-box_dom"/>
</dbReference>
<dbReference type="Proteomes" id="UP000663832">
    <property type="component" value="Unassembled WGS sequence"/>
</dbReference>
<dbReference type="Proteomes" id="UP000663877">
    <property type="component" value="Unassembled WGS sequence"/>
</dbReference>
<protein>
    <recommendedName>
        <fullName evidence="1">F-box domain-containing protein</fullName>
    </recommendedName>
</protein>
<organism evidence="3 4">
    <name type="scientific">Adineta steineri</name>
    <dbReference type="NCBI Taxonomy" id="433720"/>
    <lineage>
        <taxon>Eukaryota</taxon>
        <taxon>Metazoa</taxon>
        <taxon>Spiralia</taxon>
        <taxon>Gnathifera</taxon>
        <taxon>Rotifera</taxon>
        <taxon>Eurotatoria</taxon>
        <taxon>Bdelloidea</taxon>
        <taxon>Adinetida</taxon>
        <taxon>Adinetidae</taxon>
        <taxon>Adineta</taxon>
    </lineage>
</organism>
<dbReference type="EMBL" id="CAJNOI010000109">
    <property type="protein sequence ID" value="CAF1073194.1"/>
    <property type="molecule type" value="Genomic_DNA"/>
</dbReference>
<proteinExistence type="predicted"/>
<keyword evidence="4" id="KW-1185">Reference proteome</keyword>
<name>A0A814TL73_9BILA</name>
<accession>A0A814TL73</accession>
<evidence type="ECO:0000313" key="4">
    <source>
        <dbReference type="Proteomes" id="UP000663832"/>
    </source>
</evidence>
<gene>
    <name evidence="2" type="ORF">BJG266_LOCUS19824</name>
    <name evidence="3" type="ORF">QVE165_LOCUS23662</name>
</gene>
<evidence type="ECO:0000259" key="1">
    <source>
        <dbReference type="PROSITE" id="PS50181"/>
    </source>
</evidence>
<comment type="caution">
    <text evidence="3">The sequence shown here is derived from an EMBL/GenBank/DDBJ whole genome shotgun (WGS) entry which is preliminary data.</text>
</comment>
<evidence type="ECO:0000313" key="3">
    <source>
        <dbReference type="EMBL" id="CAF1162934.1"/>
    </source>
</evidence>
<dbReference type="EMBL" id="CAJNOM010000162">
    <property type="protein sequence ID" value="CAF1162934.1"/>
    <property type="molecule type" value="Genomic_DNA"/>
</dbReference>
<dbReference type="OrthoDB" id="10111413at2759"/>
<dbReference type="AlphaFoldDB" id="A0A814TL73"/>
<sequence length="526" mass="62091">MNLLDLPDEVLFFILKKMNVVDTLYRQTGVHSRLDQLLFDHIYVRELDFTIKSWNDSIYPINDLVTDRICEKFLPHINNKITKFILEPNAIERVLRIVNYPKLSSLSLMNFSKKKLIQYLTENSSLIKLMNEQITHLNVYIIDEIDNDNDELNLLELILSLSKCLIDFTFHQSMEFLNRNRSITELSSTICSTLTKLDIRLNTFDECLFLFDNRFPLLSHCSICIDKILLSSSSIDNKTKLLKLKYFSLTLYRGTNTYDDVIVLFLQRMLNLEELHLFLTVSRRDTFRIVDGNDLKQNILIHLSQLKTFHFSIYTYLYQFINREPNNNDYSSNNDIQQSFIDTKLGQVGSYVHHSSSKNIYRCHVYSIPYKFKAFMRLSISFTGGIFTNVRILAINDNISWNYHFFHKVNQSFPFIETLMICNSLPQEDKSLLNNNFEQFPIVTFNRLLNLHIYGLHIDYIQQLLFNQHTRLPCLGQLEIKYEELVELTNNFTNNPLQLNCLQVQNLIINECFVRPQNFSLFFPLL</sequence>
<feature type="domain" description="F-box" evidence="1">
    <location>
        <begin position="1"/>
        <end position="47"/>
    </location>
</feature>
<evidence type="ECO:0000313" key="2">
    <source>
        <dbReference type="EMBL" id="CAF1073194.1"/>
    </source>
</evidence>